<dbReference type="InterPro" id="IPR001611">
    <property type="entry name" value="Leu-rich_rpt"/>
</dbReference>
<name>A0AAN9D9L0_9TELE</name>
<dbReference type="SUPFAM" id="SSF52058">
    <property type="entry name" value="L domain-like"/>
    <property type="match status" value="1"/>
</dbReference>
<proteinExistence type="predicted"/>
<sequence>MRSYKPQKRDDIGDHNNASGRFLPASVHGYNQHLAAVRSFLPDRATPRAFDLRFSNELKKALNVDAMKPNPSRTDGRLHMSVRHVRAPAPAAESGFAGAQRCVFSLPVALPVGMVADLGPQAFRVKPHRTTSAMSKAALAHTHGSLTPSFLSAIGFRDDITSCPERLDLDRRGLTAVPLPDLHVCVKLRLLNLQHNLLPHLQDLLHLRHLVVLDLHDNRVIDMCGVSALSSLRVLLLGKNRIQRICDLDGLTKLDVLDLHSNQISRIEHVSGLSKLRLLNLSGNRIARVENLQGLRSLTELNLRHNSISHVTDVQHLPRLQRLFLSANSISSLDALACLWDCRSLSELSVDGNPVALESCYRHTLLRCCSSHLQLLDMKRVTEEERRSASVSARKEDEKKKESHKLAAHKERRRLAIQNAAHLWEGLKAHQWEGLKQNEAQQWEGLKASSLEIPAQNGSKEDVSPDNSPAHSPAQTNGNAQETSPDEPRRLSPLTLSAGGLRSASRPNSPRDSRFQDGPGVQSLSMSERHLAELEGETLRLFGPGALETLERCWGVQTASSVTTVSFRYIHFDSIIPTFLRIRLKFPNLTHLKFMETSITHLPQLAALAQIRRLDQITVHPEGNPVVRLTLWRSFLIYRLQHLNLQKINGTEVTMNDITASELMFGALGHVAATETPRCRLLLLLEESRKRQLQFLLDGRGRRIGQSPEELKDNGKHVGDGLSRALFNYPSRVSDGPEEEGDASQRSAMVHQYLRGLVHRASSHSVKGESLQKIWPSLFSELVRDCVLEMRDTQAFRQTCLRRITHSK</sequence>
<keyword evidence="2" id="KW-0677">Repeat</keyword>
<accession>A0AAN9D9L0</accession>
<protein>
    <recommendedName>
        <fullName evidence="6">Leucine-rich repeat-containing protein 49</fullName>
    </recommendedName>
</protein>
<evidence type="ECO:0008006" key="6">
    <source>
        <dbReference type="Google" id="ProtNLM"/>
    </source>
</evidence>
<dbReference type="InterPro" id="IPR032675">
    <property type="entry name" value="LRR_dom_sf"/>
</dbReference>
<dbReference type="SMART" id="SM00365">
    <property type="entry name" value="LRR_SD22"/>
    <property type="match status" value="7"/>
</dbReference>
<dbReference type="PANTHER" id="PTHR45973:SF8">
    <property type="entry name" value="LEUCINE-RICH REPEAT-CONTAINING PROTEIN 49"/>
    <property type="match status" value="1"/>
</dbReference>
<dbReference type="EMBL" id="JAYKXH010000008">
    <property type="protein sequence ID" value="KAK7160001.1"/>
    <property type="molecule type" value="Genomic_DNA"/>
</dbReference>
<dbReference type="PANTHER" id="PTHR45973">
    <property type="entry name" value="PROTEIN PHOSPHATASE 1 REGULATORY SUBUNIT SDS22-RELATED"/>
    <property type="match status" value="1"/>
</dbReference>
<organism evidence="4 5">
    <name type="scientific">Phoxinus phoxinus</name>
    <name type="common">Eurasian minnow</name>
    <dbReference type="NCBI Taxonomy" id="58324"/>
    <lineage>
        <taxon>Eukaryota</taxon>
        <taxon>Metazoa</taxon>
        <taxon>Chordata</taxon>
        <taxon>Craniata</taxon>
        <taxon>Vertebrata</taxon>
        <taxon>Euteleostomi</taxon>
        <taxon>Actinopterygii</taxon>
        <taxon>Neopterygii</taxon>
        <taxon>Teleostei</taxon>
        <taxon>Ostariophysi</taxon>
        <taxon>Cypriniformes</taxon>
        <taxon>Leuciscidae</taxon>
        <taxon>Phoxininae</taxon>
        <taxon>Phoxinus</taxon>
    </lineage>
</organism>
<feature type="compositionally biased region" description="Basic and acidic residues" evidence="3">
    <location>
        <begin position="384"/>
        <end position="409"/>
    </location>
</feature>
<dbReference type="Proteomes" id="UP001364617">
    <property type="component" value="Unassembled WGS sequence"/>
</dbReference>
<evidence type="ECO:0000256" key="1">
    <source>
        <dbReference type="ARBA" id="ARBA00022614"/>
    </source>
</evidence>
<dbReference type="Pfam" id="PF14580">
    <property type="entry name" value="LRR_9"/>
    <property type="match status" value="1"/>
</dbReference>
<dbReference type="AlphaFoldDB" id="A0AAN9D9L0"/>
<feature type="region of interest" description="Disordered" evidence="3">
    <location>
        <begin position="456"/>
        <end position="524"/>
    </location>
</feature>
<dbReference type="InterPro" id="IPR050576">
    <property type="entry name" value="Cilia_flagella_integrity"/>
</dbReference>
<dbReference type="InterPro" id="IPR003591">
    <property type="entry name" value="Leu-rich_rpt_typical-subtyp"/>
</dbReference>
<dbReference type="PROSITE" id="PS51450">
    <property type="entry name" value="LRR"/>
    <property type="match status" value="6"/>
</dbReference>
<comment type="caution">
    <text evidence="4">The sequence shown here is derived from an EMBL/GenBank/DDBJ whole genome shotgun (WGS) entry which is preliminary data.</text>
</comment>
<reference evidence="4 5" key="1">
    <citation type="submission" date="2024-02" db="EMBL/GenBank/DDBJ databases">
        <title>Chromosome-level genome assembly of the Eurasian Minnow (Phoxinus phoxinus).</title>
        <authorList>
            <person name="Oriowo T.O."/>
            <person name="Martin S."/>
            <person name="Stange M."/>
            <person name="Chrysostomakis Y."/>
            <person name="Brown T."/>
            <person name="Winkler S."/>
            <person name="Kukowka S."/>
            <person name="Myers E.W."/>
            <person name="Bohne A."/>
        </authorList>
    </citation>
    <scope>NUCLEOTIDE SEQUENCE [LARGE SCALE GENOMIC DNA]</scope>
    <source>
        <strain evidence="4">ZFMK-TIS-60720</strain>
        <tissue evidence="4">Whole Organism</tissue>
    </source>
</reference>
<dbReference type="SMART" id="SM00369">
    <property type="entry name" value="LRR_TYP"/>
    <property type="match status" value="5"/>
</dbReference>
<feature type="compositionally biased region" description="Polar residues" evidence="3">
    <location>
        <begin position="465"/>
        <end position="483"/>
    </location>
</feature>
<keyword evidence="1" id="KW-0433">Leucine-rich repeat</keyword>
<feature type="region of interest" description="Disordered" evidence="3">
    <location>
        <begin position="384"/>
        <end position="412"/>
    </location>
</feature>
<gene>
    <name evidence="4" type="ORF">R3I93_007830</name>
</gene>
<evidence type="ECO:0000256" key="3">
    <source>
        <dbReference type="SAM" id="MobiDB-lite"/>
    </source>
</evidence>
<dbReference type="Gene3D" id="3.80.10.10">
    <property type="entry name" value="Ribonuclease Inhibitor"/>
    <property type="match status" value="3"/>
</dbReference>
<evidence type="ECO:0000313" key="5">
    <source>
        <dbReference type="Proteomes" id="UP001364617"/>
    </source>
</evidence>
<evidence type="ECO:0000256" key="2">
    <source>
        <dbReference type="ARBA" id="ARBA00022737"/>
    </source>
</evidence>
<keyword evidence="5" id="KW-1185">Reference proteome</keyword>
<evidence type="ECO:0000313" key="4">
    <source>
        <dbReference type="EMBL" id="KAK7160001.1"/>
    </source>
</evidence>